<gene>
    <name evidence="8" type="ORF">HHL17_29915</name>
</gene>
<accession>A0A848GS92</accession>
<evidence type="ECO:0000256" key="6">
    <source>
        <dbReference type="SAM" id="Phobius"/>
    </source>
</evidence>
<dbReference type="InterPro" id="IPR051791">
    <property type="entry name" value="Pra-immunoreactive"/>
</dbReference>
<dbReference type="PANTHER" id="PTHR36115">
    <property type="entry name" value="PROLINE-RICH ANTIGEN HOMOLOG-RELATED"/>
    <property type="match status" value="1"/>
</dbReference>
<dbReference type="Proteomes" id="UP000583266">
    <property type="component" value="Unassembled WGS sequence"/>
</dbReference>
<feature type="transmembrane region" description="Helical" evidence="6">
    <location>
        <begin position="47"/>
        <end position="71"/>
    </location>
</feature>
<dbReference type="InterPro" id="IPR010432">
    <property type="entry name" value="RDD"/>
</dbReference>
<keyword evidence="4 6" id="KW-1133">Transmembrane helix</keyword>
<keyword evidence="2" id="KW-1003">Cell membrane</keyword>
<reference evidence="8 9" key="1">
    <citation type="submission" date="2020-04" db="EMBL/GenBank/DDBJ databases">
        <title>Chitinophaga sp. G-6-1-13 sp. nov., isolated from soil.</title>
        <authorList>
            <person name="Dahal R.H."/>
            <person name="Chaudhary D.K."/>
        </authorList>
    </citation>
    <scope>NUCLEOTIDE SEQUENCE [LARGE SCALE GENOMIC DNA]</scope>
    <source>
        <strain evidence="8 9">G-6-1-13</strain>
    </source>
</reference>
<feature type="domain" description="RDD" evidence="7">
    <location>
        <begin position="25"/>
        <end position="123"/>
    </location>
</feature>
<dbReference type="PANTHER" id="PTHR36115:SF4">
    <property type="entry name" value="MEMBRANE PROTEIN"/>
    <property type="match status" value="1"/>
</dbReference>
<keyword evidence="3 6" id="KW-0812">Transmembrane</keyword>
<keyword evidence="9" id="KW-1185">Reference proteome</keyword>
<evidence type="ECO:0000256" key="4">
    <source>
        <dbReference type="ARBA" id="ARBA00022989"/>
    </source>
</evidence>
<evidence type="ECO:0000313" key="8">
    <source>
        <dbReference type="EMBL" id="NML41446.1"/>
    </source>
</evidence>
<dbReference type="EMBL" id="JABBGC010000004">
    <property type="protein sequence ID" value="NML41446.1"/>
    <property type="molecule type" value="Genomic_DNA"/>
</dbReference>
<proteinExistence type="predicted"/>
<dbReference type="GO" id="GO:0005886">
    <property type="term" value="C:plasma membrane"/>
    <property type="evidence" value="ECO:0007669"/>
    <property type="project" value="UniProtKB-SubCell"/>
</dbReference>
<name>A0A848GS92_9BACT</name>
<evidence type="ECO:0000256" key="1">
    <source>
        <dbReference type="ARBA" id="ARBA00004651"/>
    </source>
</evidence>
<dbReference type="Pfam" id="PF06271">
    <property type="entry name" value="RDD"/>
    <property type="match status" value="1"/>
</dbReference>
<evidence type="ECO:0000313" key="9">
    <source>
        <dbReference type="Proteomes" id="UP000583266"/>
    </source>
</evidence>
<comment type="subcellular location">
    <subcellularLocation>
        <location evidence="1">Cell membrane</location>
        <topology evidence="1">Multi-pass membrane protein</topology>
    </subcellularLocation>
</comment>
<evidence type="ECO:0000256" key="2">
    <source>
        <dbReference type="ARBA" id="ARBA00022475"/>
    </source>
</evidence>
<organism evidence="8 9">
    <name type="scientific">Chitinophaga fulva</name>
    <dbReference type="NCBI Taxonomy" id="2728842"/>
    <lineage>
        <taxon>Bacteria</taxon>
        <taxon>Pseudomonadati</taxon>
        <taxon>Bacteroidota</taxon>
        <taxon>Chitinophagia</taxon>
        <taxon>Chitinophagales</taxon>
        <taxon>Chitinophagaceae</taxon>
        <taxon>Chitinophaga</taxon>
    </lineage>
</organism>
<keyword evidence="5 6" id="KW-0472">Membrane</keyword>
<protein>
    <submittedName>
        <fullName evidence="8">RDD family protein</fullName>
    </submittedName>
</protein>
<sequence length="141" mass="15140">MDSFNQAKNSDLLSDLQEPVAFDHASKGQRFANLLIDGVILGVAQNIFAAILGLGTFEAIGIGLVVNLAYYTGMEGFGGGRTVGKMVTGTRVVSTNGEALTTGRILLRTVCRWVPFEPFSMLFGDAPWHDTWTDTAVVKGK</sequence>
<dbReference type="AlphaFoldDB" id="A0A848GS92"/>
<evidence type="ECO:0000256" key="5">
    <source>
        <dbReference type="ARBA" id="ARBA00023136"/>
    </source>
</evidence>
<dbReference type="RefSeq" id="WP_169228505.1">
    <property type="nucleotide sequence ID" value="NZ_JABBGC010000004.1"/>
</dbReference>
<evidence type="ECO:0000256" key="3">
    <source>
        <dbReference type="ARBA" id="ARBA00022692"/>
    </source>
</evidence>
<comment type="caution">
    <text evidence="8">The sequence shown here is derived from an EMBL/GenBank/DDBJ whole genome shotgun (WGS) entry which is preliminary data.</text>
</comment>
<evidence type="ECO:0000259" key="7">
    <source>
        <dbReference type="Pfam" id="PF06271"/>
    </source>
</evidence>